<dbReference type="PANTHER" id="PTHR45138:SF9">
    <property type="entry name" value="DIGUANYLATE CYCLASE DGCM-RELATED"/>
    <property type="match status" value="1"/>
</dbReference>
<gene>
    <name evidence="5" type="ORF">A8M32_27240</name>
</gene>
<dbReference type="GO" id="GO:0005886">
    <property type="term" value="C:plasma membrane"/>
    <property type="evidence" value="ECO:0007669"/>
    <property type="project" value="TreeGrafter"/>
</dbReference>
<feature type="domain" description="GGDEF" evidence="4">
    <location>
        <begin position="244"/>
        <end position="376"/>
    </location>
</feature>
<dbReference type="SUPFAM" id="SSF55073">
    <property type="entry name" value="Nucleotide cyclase"/>
    <property type="match status" value="1"/>
</dbReference>
<name>A0A1E3V491_9HYPH</name>
<reference evidence="6" key="1">
    <citation type="submission" date="2016-05" db="EMBL/GenBank/DDBJ databases">
        <authorList>
            <person name="Li Y."/>
        </authorList>
    </citation>
    <scope>NUCLEOTIDE SEQUENCE [LARGE SCALE GENOMIC DNA]</scope>
    <source>
        <strain evidence="6">YIC4027</strain>
    </source>
</reference>
<dbReference type="NCBIfam" id="TIGR00254">
    <property type="entry name" value="GGDEF"/>
    <property type="match status" value="1"/>
</dbReference>
<dbReference type="InterPro" id="IPR000160">
    <property type="entry name" value="GGDEF_dom"/>
</dbReference>
<dbReference type="STRING" id="1752398.A8M32_27240"/>
<feature type="transmembrane region" description="Helical" evidence="3">
    <location>
        <begin position="146"/>
        <end position="166"/>
    </location>
</feature>
<feature type="transmembrane region" description="Helical" evidence="3">
    <location>
        <begin position="115"/>
        <end position="134"/>
    </location>
</feature>
<feature type="transmembrane region" description="Helical" evidence="3">
    <location>
        <begin position="49"/>
        <end position="76"/>
    </location>
</feature>
<dbReference type="EMBL" id="LYBW01000066">
    <property type="protein sequence ID" value="ODR88247.1"/>
    <property type="molecule type" value="Genomic_DNA"/>
</dbReference>
<dbReference type="CDD" id="cd01949">
    <property type="entry name" value="GGDEF"/>
    <property type="match status" value="1"/>
</dbReference>
<evidence type="ECO:0000256" key="2">
    <source>
        <dbReference type="ARBA" id="ARBA00034247"/>
    </source>
</evidence>
<dbReference type="InterPro" id="IPR029787">
    <property type="entry name" value="Nucleotide_cyclase"/>
</dbReference>
<proteinExistence type="predicted"/>
<evidence type="ECO:0000256" key="3">
    <source>
        <dbReference type="SAM" id="Phobius"/>
    </source>
</evidence>
<evidence type="ECO:0000259" key="4">
    <source>
        <dbReference type="PROSITE" id="PS50887"/>
    </source>
</evidence>
<keyword evidence="3" id="KW-0472">Membrane</keyword>
<dbReference type="AlphaFoldDB" id="A0A1E3V491"/>
<comment type="catalytic activity">
    <reaction evidence="2">
        <text>2 GTP = 3',3'-c-di-GMP + 2 diphosphate</text>
        <dbReference type="Rhea" id="RHEA:24898"/>
        <dbReference type="ChEBI" id="CHEBI:33019"/>
        <dbReference type="ChEBI" id="CHEBI:37565"/>
        <dbReference type="ChEBI" id="CHEBI:58805"/>
        <dbReference type="EC" id="2.7.7.65"/>
    </reaction>
</comment>
<dbReference type="SMART" id="SM00267">
    <property type="entry name" value="GGDEF"/>
    <property type="match status" value="1"/>
</dbReference>
<dbReference type="InterPro" id="IPR050469">
    <property type="entry name" value="Diguanylate_Cyclase"/>
</dbReference>
<dbReference type="PROSITE" id="PS50887">
    <property type="entry name" value="GGDEF"/>
    <property type="match status" value="1"/>
</dbReference>
<evidence type="ECO:0000313" key="5">
    <source>
        <dbReference type="EMBL" id="ODR88247.1"/>
    </source>
</evidence>
<sequence length="408" mass="42380">MSFLPAVSALALSAIVPLLLSLGRTAAGSRELSAGCALAAAANGLMAVAALLGMPLAATFGFLALIAAFVFIFLAFRRLLALPAPPAVFTAVALAAGTAGLVIALGGLGGSTTRVLVGSGLCGCLLLVIGLPTLDRWAAGRPAIRLAAVTALAIACMSLIHALGPMSAVALQAAPSPGYAFSLAVLQTLGLPSLFLAANHTLRNRIIGDLRTAIARDELTGVLSRRALIEKGEGILAFSLSRRRPASFLLLDLDYFKQINDHYGHACGDMALAHFAETVSGFLGDRGAFGRIGGEEFGIILPNHTEEQAAALAEAICRLVRETPAGRAHQRIRLTVSIGIAGAEPGDSIMDVMIRADMALYDSKADGRDRCSLARQRRADPSARVLAAAAAQLRQADMSDQERLRESA</sequence>
<dbReference type="Gene3D" id="3.30.70.270">
    <property type="match status" value="1"/>
</dbReference>
<dbReference type="EC" id="2.7.7.65" evidence="1"/>
<dbReference type="Proteomes" id="UP000094342">
    <property type="component" value="Unassembled WGS sequence"/>
</dbReference>
<comment type="caution">
    <text evidence="5">The sequence shown here is derived from an EMBL/GenBank/DDBJ whole genome shotgun (WGS) entry which is preliminary data.</text>
</comment>
<dbReference type="RefSeq" id="WP_069461548.1">
    <property type="nucleotide sequence ID" value="NZ_CP034909.1"/>
</dbReference>
<protein>
    <recommendedName>
        <fullName evidence="1">diguanylate cyclase</fullName>
        <ecNumber evidence="1">2.7.7.65</ecNumber>
    </recommendedName>
</protein>
<accession>A0A1E3V491</accession>
<dbReference type="OrthoDB" id="9812260at2"/>
<dbReference type="Pfam" id="PF00990">
    <property type="entry name" value="GGDEF"/>
    <property type="match status" value="1"/>
</dbReference>
<feature type="transmembrane region" description="Helical" evidence="3">
    <location>
        <begin position="88"/>
        <end position="109"/>
    </location>
</feature>
<keyword evidence="3" id="KW-1133">Transmembrane helix</keyword>
<organism evidence="5 6">
    <name type="scientific">Sinorhizobium alkalisoli</name>
    <dbReference type="NCBI Taxonomy" id="1752398"/>
    <lineage>
        <taxon>Bacteria</taxon>
        <taxon>Pseudomonadati</taxon>
        <taxon>Pseudomonadota</taxon>
        <taxon>Alphaproteobacteria</taxon>
        <taxon>Hyphomicrobiales</taxon>
        <taxon>Rhizobiaceae</taxon>
        <taxon>Sinorhizobium/Ensifer group</taxon>
        <taxon>Sinorhizobium</taxon>
    </lineage>
</organism>
<dbReference type="InterPro" id="IPR043128">
    <property type="entry name" value="Rev_trsase/Diguanyl_cyclase"/>
</dbReference>
<dbReference type="GO" id="GO:0043709">
    <property type="term" value="P:cell adhesion involved in single-species biofilm formation"/>
    <property type="evidence" value="ECO:0007669"/>
    <property type="project" value="TreeGrafter"/>
</dbReference>
<feature type="transmembrane region" description="Helical" evidence="3">
    <location>
        <begin position="178"/>
        <end position="198"/>
    </location>
</feature>
<keyword evidence="6" id="KW-1185">Reference proteome</keyword>
<dbReference type="GO" id="GO:0052621">
    <property type="term" value="F:diguanylate cyclase activity"/>
    <property type="evidence" value="ECO:0007669"/>
    <property type="project" value="UniProtKB-EC"/>
</dbReference>
<evidence type="ECO:0000313" key="6">
    <source>
        <dbReference type="Proteomes" id="UP000094342"/>
    </source>
</evidence>
<dbReference type="GO" id="GO:1902201">
    <property type="term" value="P:negative regulation of bacterial-type flagellum-dependent cell motility"/>
    <property type="evidence" value="ECO:0007669"/>
    <property type="project" value="TreeGrafter"/>
</dbReference>
<keyword evidence="3" id="KW-0812">Transmembrane</keyword>
<dbReference type="PANTHER" id="PTHR45138">
    <property type="entry name" value="REGULATORY COMPONENTS OF SENSORY TRANSDUCTION SYSTEM"/>
    <property type="match status" value="1"/>
</dbReference>
<evidence type="ECO:0000256" key="1">
    <source>
        <dbReference type="ARBA" id="ARBA00012528"/>
    </source>
</evidence>